<organism evidence="14 15">
    <name type="scientific">Punica granatum</name>
    <name type="common">Pomegranate</name>
    <dbReference type="NCBI Taxonomy" id="22663"/>
    <lineage>
        <taxon>Eukaryota</taxon>
        <taxon>Viridiplantae</taxon>
        <taxon>Streptophyta</taxon>
        <taxon>Embryophyta</taxon>
        <taxon>Tracheophyta</taxon>
        <taxon>Spermatophyta</taxon>
        <taxon>Magnoliopsida</taxon>
        <taxon>eudicotyledons</taxon>
        <taxon>Gunneridae</taxon>
        <taxon>Pentapetalae</taxon>
        <taxon>rosids</taxon>
        <taxon>malvids</taxon>
        <taxon>Myrtales</taxon>
        <taxon>Lythraceae</taxon>
        <taxon>Punica</taxon>
    </lineage>
</organism>
<feature type="domain" description="Phytocyanin" evidence="13">
    <location>
        <begin position="28"/>
        <end position="131"/>
    </location>
</feature>
<evidence type="ECO:0000259" key="13">
    <source>
        <dbReference type="PROSITE" id="PS51485"/>
    </source>
</evidence>
<feature type="region of interest" description="Disordered" evidence="10">
    <location>
        <begin position="131"/>
        <end position="153"/>
    </location>
</feature>
<evidence type="ECO:0000256" key="6">
    <source>
        <dbReference type="ARBA" id="ARBA00023157"/>
    </source>
</evidence>
<dbReference type="InterPro" id="IPR008972">
    <property type="entry name" value="Cupredoxin"/>
</dbReference>
<comment type="caution">
    <text evidence="14">The sequence shown here is derived from an EMBL/GenBank/DDBJ whole genome shotgun (WGS) entry which is preliminary data.</text>
</comment>
<evidence type="ECO:0000256" key="1">
    <source>
        <dbReference type="ARBA" id="ARBA00004609"/>
    </source>
</evidence>
<gene>
    <name evidence="14" type="ORF">CDL15_Pgr014628</name>
</gene>
<evidence type="ECO:0000313" key="15">
    <source>
        <dbReference type="Proteomes" id="UP000197138"/>
    </source>
</evidence>
<dbReference type="Gene3D" id="2.60.40.420">
    <property type="entry name" value="Cupredoxins - blue copper proteins"/>
    <property type="match status" value="1"/>
</dbReference>
<evidence type="ECO:0000256" key="5">
    <source>
        <dbReference type="ARBA" id="ARBA00023136"/>
    </source>
</evidence>
<dbReference type="PROSITE" id="PS51485">
    <property type="entry name" value="PHYTOCYANIN"/>
    <property type="match status" value="1"/>
</dbReference>
<keyword evidence="3" id="KW-0336">GPI-anchor</keyword>
<dbReference type="InterPro" id="IPR003245">
    <property type="entry name" value="Phytocyanin_dom"/>
</dbReference>
<name>A0A218Y0C7_PUNGR</name>
<comment type="subcellular location">
    <subcellularLocation>
        <location evidence="1">Cell membrane</location>
        <topology evidence="1">Lipid-anchor</topology>
        <topology evidence="1">GPI-anchor</topology>
    </subcellularLocation>
</comment>
<dbReference type="Proteomes" id="UP000197138">
    <property type="component" value="Unassembled WGS sequence"/>
</dbReference>
<reference evidence="15" key="1">
    <citation type="journal article" date="2017" name="Plant J.">
        <title>The pomegranate (Punica granatum L.) genome and the genomics of punicalagin biosynthesis.</title>
        <authorList>
            <person name="Qin G."/>
            <person name="Xu C."/>
            <person name="Ming R."/>
            <person name="Tang H."/>
            <person name="Guyot R."/>
            <person name="Kramer E.M."/>
            <person name="Hu Y."/>
            <person name="Yi X."/>
            <person name="Qi Y."/>
            <person name="Xu X."/>
            <person name="Gao Z."/>
            <person name="Pan H."/>
            <person name="Jian J."/>
            <person name="Tian Y."/>
            <person name="Yue Z."/>
            <person name="Xu Y."/>
        </authorList>
    </citation>
    <scope>NUCLEOTIDE SEQUENCE [LARGE SCALE GENOMIC DNA]</scope>
    <source>
        <strain evidence="15">cv. Dabenzi</strain>
    </source>
</reference>
<feature type="compositionally biased region" description="Polar residues" evidence="10">
    <location>
        <begin position="139"/>
        <end position="152"/>
    </location>
</feature>
<dbReference type="EMBL" id="MTKT01000548">
    <property type="protein sequence ID" value="OWM90326.1"/>
    <property type="molecule type" value="Genomic_DNA"/>
</dbReference>
<evidence type="ECO:0000256" key="7">
    <source>
        <dbReference type="ARBA" id="ARBA00023180"/>
    </source>
</evidence>
<evidence type="ECO:0000313" key="14">
    <source>
        <dbReference type="EMBL" id="OWM90326.1"/>
    </source>
</evidence>
<keyword evidence="11" id="KW-0812">Transmembrane</keyword>
<dbReference type="FunFam" id="2.60.40.420:FF:000010">
    <property type="entry name" value="Early nodulin-like protein 1"/>
    <property type="match status" value="1"/>
</dbReference>
<accession>A0A218Y0C7</accession>
<keyword evidence="8" id="KW-0449">Lipoprotein</keyword>
<feature type="signal peptide" evidence="12">
    <location>
        <begin position="1"/>
        <end position="22"/>
    </location>
</feature>
<comment type="similarity">
    <text evidence="9">Belongs to the early nodulin-like (ENODL) family.</text>
</comment>
<evidence type="ECO:0000256" key="11">
    <source>
        <dbReference type="SAM" id="Phobius"/>
    </source>
</evidence>
<dbReference type="PANTHER" id="PTHR33021:SF289">
    <property type="entry name" value="EARLY NODULIN-LIKE PROTEIN 5-RELATED"/>
    <property type="match status" value="1"/>
</dbReference>
<dbReference type="AlphaFoldDB" id="A0A218Y0C7"/>
<keyword evidence="4 12" id="KW-0732">Signal</keyword>
<keyword evidence="11" id="KW-1133">Transmembrane helix</keyword>
<dbReference type="GO" id="GO:0005886">
    <property type="term" value="C:plasma membrane"/>
    <property type="evidence" value="ECO:0007669"/>
    <property type="project" value="UniProtKB-SubCell"/>
</dbReference>
<evidence type="ECO:0000256" key="10">
    <source>
        <dbReference type="SAM" id="MobiDB-lite"/>
    </source>
</evidence>
<evidence type="ECO:0000256" key="3">
    <source>
        <dbReference type="ARBA" id="ARBA00022622"/>
    </source>
</evidence>
<dbReference type="InterPro" id="IPR041846">
    <property type="entry name" value="ENL_dom"/>
</dbReference>
<dbReference type="PANTHER" id="PTHR33021">
    <property type="entry name" value="BLUE COPPER PROTEIN"/>
    <property type="match status" value="1"/>
</dbReference>
<dbReference type="GO" id="GO:0009055">
    <property type="term" value="F:electron transfer activity"/>
    <property type="evidence" value="ECO:0007669"/>
    <property type="project" value="InterPro"/>
</dbReference>
<keyword evidence="6" id="KW-1015">Disulfide bond</keyword>
<evidence type="ECO:0000256" key="4">
    <source>
        <dbReference type="ARBA" id="ARBA00022729"/>
    </source>
</evidence>
<evidence type="ECO:0000256" key="8">
    <source>
        <dbReference type="ARBA" id="ARBA00023288"/>
    </source>
</evidence>
<sequence>MAALSTCRSVLLFLILFIFLQALFVASTEFEVGGDDGWAIPKSKNVEDMYNQWASKNRFKVNDTINFKYEKDSLMEVNEDEYKKCKSSQPLFFANNGNTNFTLDRPGLFYFISGVSGHCQRGQKMIIKVIEPQSPPPATSQNSTTHSRSSKTIPMPVSGSSLIFAVVMTFFGSPLALIVQQVFCYFTNSFQFAM</sequence>
<proteinExistence type="inferred from homology"/>
<dbReference type="Pfam" id="PF02298">
    <property type="entry name" value="Cu_bind_like"/>
    <property type="match status" value="1"/>
</dbReference>
<dbReference type="CDD" id="cd11019">
    <property type="entry name" value="OsENODL1_like"/>
    <property type="match status" value="1"/>
</dbReference>
<dbReference type="InterPro" id="IPR039391">
    <property type="entry name" value="Phytocyanin-like"/>
</dbReference>
<dbReference type="GO" id="GO:0098552">
    <property type="term" value="C:side of membrane"/>
    <property type="evidence" value="ECO:0007669"/>
    <property type="project" value="UniProtKB-KW"/>
</dbReference>
<feature type="transmembrane region" description="Helical" evidence="11">
    <location>
        <begin position="162"/>
        <end position="186"/>
    </location>
</feature>
<feature type="chain" id="PRO_5012826793" description="Phytocyanin domain-containing protein" evidence="12">
    <location>
        <begin position="23"/>
        <end position="194"/>
    </location>
</feature>
<evidence type="ECO:0000256" key="2">
    <source>
        <dbReference type="ARBA" id="ARBA00022475"/>
    </source>
</evidence>
<keyword evidence="7" id="KW-0325">Glycoprotein</keyword>
<protein>
    <recommendedName>
        <fullName evidence="13">Phytocyanin domain-containing protein</fullName>
    </recommendedName>
</protein>
<keyword evidence="5 11" id="KW-0472">Membrane</keyword>
<dbReference type="SUPFAM" id="SSF49503">
    <property type="entry name" value="Cupredoxins"/>
    <property type="match status" value="1"/>
</dbReference>
<keyword evidence="2" id="KW-1003">Cell membrane</keyword>
<evidence type="ECO:0000256" key="9">
    <source>
        <dbReference type="ARBA" id="ARBA00035011"/>
    </source>
</evidence>
<evidence type="ECO:0000256" key="12">
    <source>
        <dbReference type="SAM" id="SignalP"/>
    </source>
</evidence>